<evidence type="ECO:0000313" key="2">
    <source>
        <dbReference type="Proteomes" id="UP001212821"/>
    </source>
</evidence>
<keyword evidence="2" id="KW-1185">Reference proteome</keyword>
<organism evidence="1 2">
    <name type="scientific">Kitasatospora cathayae</name>
    <dbReference type="NCBI Taxonomy" id="3004092"/>
    <lineage>
        <taxon>Bacteria</taxon>
        <taxon>Bacillati</taxon>
        <taxon>Actinomycetota</taxon>
        <taxon>Actinomycetes</taxon>
        <taxon>Kitasatosporales</taxon>
        <taxon>Streptomycetaceae</taxon>
        <taxon>Kitasatospora</taxon>
    </lineage>
</organism>
<dbReference type="EMBL" id="CP115450">
    <property type="protein sequence ID" value="WBP90924.1"/>
    <property type="molecule type" value="Genomic_DNA"/>
</dbReference>
<accession>A0ABY7QFA9</accession>
<proteinExistence type="predicted"/>
<gene>
    <name evidence="1" type="ORF">O1G21_37025</name>
</gene>
<reference evidence="2" key="1">
    <citation type="submission" date="2022-12" db="EMBL/GenBank/DDBJ databases">
        <authorList>
            <person name="Mo P."/>
        </authorList>
    </citation>
    <scope>NUCLEOTIDE SEQUENCE [LARGE SCALE GENOMIC DNA]</scope>
    <source>
        <strain evidence="2">HUAS 3-15</strain>
    </source>
</reference>
<sequence>MQPVESVEPADPEVRWVYQPVEVDLGDGSWALGRISGWWQDPAGRRWCRLRIGRGGRPAGWQPFDPERVRLLPVAGL</sequence>
<evidence type="ECO:0000313" key="1">
    <source>
        <dbReference type="EMBL" id="WBP90924.1"/>
    </source>
</evidence>
<name>A0ABY7QFA9_9ACTN</name>
<dbReference type="RefSeq" id="WP_270149991.1">
    <property type="nucleotide sequence ID" value="NZ_CP115450.1"/>
</dbReference>
<dbReference type="Proteomes" id="UP001212821">
    <property type="component" value="Chromosome"/>
</dbReference>
<protein>
    <submittedName>
        <fullName evidence="1">Uncharacterized protein</fullName>
    </submittedName>
</protein>